<dbReference type="Pfam" id="PF18181">
    <property type="entry name" value="SLATT_1"/>
    <property type="match status" value="1"/>
</dbReference>
<keyword evidence="1" id="KW-1133">Transmembrane helix</keyword>
<evidence type="ECO:0000313" key="4">
    <source>
        <dbReference type="EMBL" id="QGZ33631.1"/>
    </source>
</evidence>
<feature type="transmembrane region" description="Helical" evidence="1">
    <location>
        <begin position="200"/>
        <end position="219"/>
    </location>
</feature>
<gene>
    <name evidence="4" type="ORF">GH266_03400</name>
</gene>
<protein>
    <submittedName>
        <fullName evidence="4">DUF4231 domain-containing protein</fullName>
    </submittedName>
</protein>
<accession>A0A857C447</accession>
<evidence type="ECO:0000259" key="2">
    <source>
        <dbReference type="Pfam" id="PF18181"/>
    </source>
</evidence>
<feature type="transmembrane region" description="Helical" evidence="1">
    <location>
        <begin position="173"/>
        <end position="194"/>
    </location>
</feature>
<dbReference type="InterPro" id="IPR040884">
    <property type="entry name" value="SLATT_1"/>
</dbReference>
<dbReference type="Pfam" id="PF18184">
    <property type="entry name" value="SLATT_3"/>
    <property type="match status" value="1"/>
</dbReference>
<feature type="domain" description="SMODS and SLOG-associating 2TM effector" evidence="2">
    <location>
        <begin position="150"/>
        <end position="272"/>
    </location>
</feature>
<dbReference type="OrthoDB" id="9806639at2"/>
<dbReference type="AlphaFoldDB" id="A0A857C447"/>
<reference evidence="4 5" key="1">
    <citation type="submission" date="2019-12" db="EMBL/GenBank/DDBJ databases">
        <title>The genome of Stappia indica PHM037.</title>
        <authorList>
            <person name="Kacar D."/>
            <person name="Galan B."/>
            <person name="Canedo L."/>
            <person name="Rodriguez P."/>
            <person name="de la Calle F."/>
            <person name="Garcia J.L."/>
        </authorList>
    </citation>
    <scope>NUCLEOTIDE SEQUENCE [LARGE SCALE GENOMIC DNA]</scope>
    <source>
        <strain evidence="4 5">PHM037</strain>
    </source>
</reference>
<dbReference type="Proteomes" id="UP000435648">
    <property type="component" value="Chromosome"/>
</dbReference>
<sequence length="279" mass="32240">MSANEASARAQRGFLWIARSEYALLLLISISISFQEKSPNNKNIISTLLLILAGIFVYKVFKKRDQDWYRCRALAESIKTSTWRFCMRAHPYEDADNIEVPKSIFRNMLRQLLASNQTVAQDLDADSSEQCTESMLYVRRLDLDSRINFYIKNRIDDQRKWYAKKSASNKKSLKIWIVITIGVYILAFISLHAGELYFNYIFKLFDPLIVLATSVLGWIQMKRHGELAASYNLAAHEIGIIKGMSADIKTENQFSDFVNEAELAFSREHTQWIARKDAN</sequence>
<keyword evidence="1" id="KW-0472">Membrane</keyword>
<dbReference type="EMBL" id="CP046908">
    <property type="protein sequence ID" value="QGZ33631.1"/>
    <property type="molecule type" value="Genomic_DNA"/>
</dbReference>
<dbReference type="NCBIfam" id="NF033634">
    <property type="entry name" value="SLATT_1"/>
    <property type="match status" value="1"/>
</dbReference>
<evidence type="ECO:0000259" key="3">
    <source>
        <dbReference type="Pfam" id="PF18184"/>
    </source>
</evidence>
<feature type="transmembrane region" description="Helical" evidence="1">
    <location>
        <begin position="44"/>
        <end position="61"/>
    </location>
</feature>
<feature type="domain" description="SMODS and SLOG-associating 2TM effector" evidence="3">
    <location>
        <begin position="2"/>
        <end position="146"/>
    </location>
</feature>
<keyword evidence="1" id="KW-0812">Transmembrane</keyword>
<dbReference type="InterPro" id="IPR041116">
    <property type="entry name" value="SLATT_3"/>
</dbReference>
<proteinExistence type="predicted"/>
<dbReference type="KEGG" id="siw:GH266_03400"/>
<dbReference type="NCBIfam" id="NF033610">
    <property type="entry name" value="SLATT_3"/>
    <property type="match status" value="1"/>
</dbReference>
<organism evidence="4 5">
    <name type="scientific">Stappia indica</name>
    <dbReference type="NCBI Taxonomy" id="538381"/>
    <lineage>
        <taxon>Bacteria</taxon>
        <taxon>Pseudomonadati</taxon>
        <taxon>Pseudomonadota</taxon>
        <taxon>Alphaproteobacteria</taxon>
        <taxon>Hyphomicrobiales</taxon>
        <taxon>Stappiaceae</taxon>
        <taxon>Stappia</taxon>
    </lineage>
</organism>
<evidence type="ECO:0000313" key="5">
    <source>
        <dbReference type="Proteomes" id="UP000435648"/>
    </source>
</evidence>
<name>A0A857C447_9HYPH</name>
<feature type="transmembrane region" description="Helical" evidence="1">
    <location>
        <begin position="12"/>
        <end position="32"/>
    </location>
</feature>
<evidence type="ECO:0000256" key="1">
    <source>
        <dbReference type="SAM" id="Phobius"/>
    </source>
</evidence>